<evidence type="ECO:0000313" key="4">
    <source>
        <dbReference type="EMBL" id="ALO42078.1"/>
    </source>
</evidence>
<dbReference type="Gene3D" id="3.40.50.1820">
    <property type="entry name" value="alpha/beta hydrolase"/>
    <property type="match status" value="1"/>
</dbReference>
<gene>
    <name evidence="4" type="ORF">PP2015_1574</name>
</gene>
<dbReference type="PROSITE" id="PS51257">
    <property type="entry name" value="PROKAR_LIPOPROTEIN"/>
    <property type="match status" value="1"/>
</dbReference>
<dbReference type="Proteomes" id="UP000061457">
    <property type="component" value="Chromosome I"/>
</dbReference>
<dbReference type="Pfam" id="PF00326">
    <property type="entry name" value="Peptidase_S9"/>
    <property type="match status" value="1"/>
</dbReference>
<protein>
    <submittedName>
        <fullName evidence="4">Peptidase</fullName>
    </submittedName>
</protein>
<dbReference type="GO" id="GO:0008236">
    <property type="term" value="F:serine-type peptidase activity"/>
    <property type="evidence" value="ECO:0007669"/>
    <property type="project" value="InterPro"/>
</dbReference>
<sequence length="826" mass="92983">MIKHSLISAAVAASLFLTGCQTTTSTDAKNAEPASNFAPVVATPLDFGGENITLKQAMAHPDWLGRQPERAFWAADSQTVIFNRKQAGNELRNTFAVTTGKAPTQVVLNQLHTVGAKNAVYSKDGAVQAYTFEGNVFVKNIKTGAIKQLTQSSDRARSLQFLNSGELAYRTGNSFFSVDINSGLTKELVKLHLADKPKGTQEPSTYIAKEQHKLIDFVKLTHKNALDKEQRKAQLNAENDTIASNQFYLGKGNRLVEASLSPEGDKLIAVVTKSTPWRADTDIMPNYVSQNGDIEAVPARRRVADSKPSSSDVIFIDIASKAQTTLSYETLPGFDEDVLAAEKAENAKAEGRTYESKREPRHINLMMDWGWDQSAVQWNSSGSQVAVMLEAWDNKDRWIATVDFDNREFKSQHRLHDDAWVNYTYNDFGWMNNSDTLYYLSEETGYSHIYTKPVNGKAKQLTKGQFVVSHLTLSKDDSQIYFKANVKHPGIYEVYRVNTQTAEKVALTDLDGMTDYELSQDEQKLLLNHSKIMMPNELYVADAKPNAQVTRLTNTVSDEFLNKKLIAPKIVAVPSSHTEQPIYAKVYYPADYVEGETGKTRKAVIFNHGAGYLQNSHMGWSGYFREFMFHSLLASEGYVVMDMDYRASKGYGRDWRTAIYRQMGTPEIQDLEDGVKWMAENVNVDTGAVGTYGGSYGGFMTFMALLTKPDLFQAGAALRPVSDWAYYNTPYTSNILNHPDVDPIAYRRSSPIYFAEGLEKPLLINAPMVDDNVFFQDVVRLVQRFIELEKENFETAIYPVEPHGFRQPTGWLDEYRRIYKLFKDHL</sequence>
<name>A0A0S2K1Z0_9GAMM</name>
<reference evidence="4 5" key="1">
    <citation type="submission" date="2015-11" db="EMBL/GenBank/DDBJ databases">
        <authorList>
            <person name="Zhang Y."/>
            <person name="Guo Z."/>
        </authorList>
    </citation>
    <scope>NUCLEOTIDE SEQUENCE [LARGE SCALE GENOMIC DNA]</scope>
    <source>
        <strain evidence="4 5">KCTC 12086</strain>
    </source>
</reference>
<dbReference type="PANTHER" id="PTHR11731">
    <property type="entry name" value="PROTEASE FAMILY S9B,C DIPEPTIDYL-PEPTIDASE IV-RELATED"/>
    <property type="match status" value="1"/>
</dbReference>
<evidence type="ECO:0000256" key="1">
    <source>
        <dbReference type="SAM" id="SignalP"/>
    </source>
</evidence>
<dbReference type="InterPro" id="IPR001375">
    <property type="entry name" value="Peptidase_S9_cat"/>
</dbReference>
<evidence type="ECO:0000313" key="5">
    <source>
        <dbReference type="Proteomes" id="UP000061457"/>
    </source>
</evidence>
<feature type="signal peptide" evidence="1">
    <location>
        <begin position="1"/>
        <end position="19"/>
    </location>
</feature>
<feature type="chain" id="PRO_5006601057" evidence="1">
    <location>
        <begin position="20"/>
        <end position="826"/>
    </location>
</feature>
<dbReference type="Gene3D" id="2.140.10.30">
    <property type="entry name" value="Dipeptidylpeptidase IV, N-terminal domain"/>
    <property type="match status" value="2"/>
</dbReference>
<keyword evidence="5" id="KW-1185">Reference proteome</keyword>
<organism evidence="4 5">
    <name type="scientific">Pseudoalteromonas phenolica</name>
    <dbReference type="NCBI Taxonomy" id="161398"/>
    <lineage>
        <taxon>Bacteria</taxon>
        <taxon>Pseudomonadati</taxon>
        <taxon>Pseudomonadota</taxon>
        <taxon>Gammaproteobacteria</taxon>
        <taxon>Alteromonadales</taxon>
        <taxon>Pseudoalteromonadaceae</taxon>
        <taxon>Pseudoalteromonas</taxon>
    </lineage>
</organism>
<dbReference type="PATRIC" id="fig|161398.10.peg.1598"/>
<proteinExistence type="predicted"/>
<dbReference type="InterPro" id="IPR029058">
    <property type="entry name" value="AB_hydrolase_fold"/>
</dbReference>
<feature type="domain" description="Dipeptidylpeptidase IV N-terminal" evidence="3">
    <location>
        <begin position="375"/>
        <end position="535"/>
    </location>
</feature>
<dbReference type="OrthoDB" id="9780903at2"/>
<dbReference type="PANTHER" id="PTHR11731:SF193">
    <property type="entry name" value="DIPEPTIDYL PEPTIDASE 9"/>
    <property type="match status" value="1"/>
</dbReference>
<dbReference type="GO" id="GO:0006508">
    <property type="term" value="P:proteolysis"/>
    <property type="evidence" value="ECO:0007669"/>
    <property type="project" value="InterPro"/>
</dbReference>
<dbReference type="GO" id="GO:0008239">
    <property type="term" value="F:dipeptidyl-peptidase activity"/>
    <property type="evidence" value="ECO:0007669"/>
    <property type="project" value="TreeGrafter"/>
</dbReference>
<dbReference type="SUPFAM" id="SSF53474">
    <property type="entry name" value="alpha/beta-Hydrolases"/>
    <property type="match status" value="1"/>
</dbReference>
<dbReference type="InterPro" id="IPR002469">
    <property type="entry name" value="Peptidase_S9B_N"/>
</dbReference>
<dbReference type="AlphaFoldDB" id="A0A0S2K1Z0"/>
<evidence type="ECO:0000259" key="2">
    <source>
        <dbReference type="Pfam" id="PF00326"/>
    </source>
</evidence>
<feature type="domain" description="Peptidase S9 prolyl oligopeptidase catalytic" evidence="2">
    <location>
        <begin position="631"/>
        <end position="826"/>
    </location>
</feature>
<keyword evidence="1" id="KW-0732">Signal</keyword>
<dbReference type="KEGG" id="pphe:PP2015_1574"/>
<dbReference type="Pfam" id="PF00930">
    <property type="entry name" value="DPPIV_N"/>
    <property type="match status" value="1"/>
</dbReference>
<dbReference type="InterPro" id="IPR050278">
    <property type="entry name" value="Serine_Prot_S9B/DPPIV"/>
</dbReference>
<dbReference type="STRING" id="161398.PP2015_1574"/>
<dbReference type="EMBL" id="CP013187">
    <property type="protein sequence ID" value="ALO42078.1"/>
    <property type="molecule type" value="Genomic_DNA"/>
</dbReference>
<evidence type="ECO:0000259" key="3">
    <source>
        <dbReference type="Pfam" id="PF00930"/>
    </source>
</evidence>
<dbReference type="RefSeq" id="WP_058029762.1">
    <property type="nucleotide sequence ID" value="NZ_CP013187.1"/>
</dbReference>
<dbReference type="SUPFAM" id="SSF82171">
    <property type="entry name" value="DPP6 N-terminal domain-like"/>
    <property type="match status" value="1"/>
</dbReference>
<accession>A0A0S2K1Z0</accession>